<protein>
    <submittedName>
        <fullName evidence="1">Flavin-dependent oxidoreductase domain protein</fullName>
    </submittedName>
</protein>
<dbReference type="Proteomes" id="UP000189229">
    <property type="component" value="Unassembled WGS sequence"/>
</dbReference>
<reference evidence="1 2" key="1">
    <citation type="submission" date="2017-02" db="EMBL/GenBank/DDBJ databases">
        <title>Complete genome sequences of Mycobacterium kansasii strains isolated from rhesus macaques.</title>
        <authorList>
            <person name="Panda A."/>
            <person name="Nagaraj S."/>
            <person name="Zhao X."/>
            <person name="Tettelin H."/>
            <person name="Detolla L.J."/>
        </authorList>
    </citation>
    <scope>NUCLEOTIDE SEQUENCE [LARGE SCALE GENOMIC DNA]</scope>
    <source>
        <strain evidence="1 2">11-3813</strain>
    </source>
</reference>
<dbReference type="EMBL" id="MVBM01000008">
    <property type="protein sequence ID" value="OOK67669.1"/>
    <property type="molecule type" value="Genomic_DNA"/>
</dbReference>
<gene>
    <name evidence="1" type="ORF">BZL30_7968</name>
</gene>
<proteinExistence type="predicted"/>
<dbReference type="AlphaFoldDB" id="A0A1V3WL16"/>
<comment type="caution">
    <text evidence="1">The sequence shown here is derived from an EMBL/GenBank/DDBJ whole genome shotgun (WGS) entry which is preliminary data.</text>
</comment>
<sequence>MDDDGDRAREGVLDGLRAIYGGGMSGIDSVAVAGTPDDVVRG</sequence>
<accession>A0A1V3WL16</accession>
<evidence type="ECO:0000313" key="2">
    <source>
        <dbReference type="Proteomes" id="UP000189229"/>
    </source>
</evidence>
<organism evidence="1 2">
    <name type="scientific">Mycobacterium kansasii</name>
    <dbReference type="NCBI Taxonomy" id="1768"/>
    <lineage>
        <taxon>Bacteria</taxon>
        <taxon>Bacillati</taxon>
        <taxon>Actinomycetota</taxon>
        <taxon>Actinomycetes</taxon>
        <taxon>Mycobacteriales</taxon>
        <taxon>Mycobacteriaceae</taxon>
        <taxon>Mycobacterium</taxon>
    </lineage>
</organism>
<evidence type="ECO:0000313" key="1">
    <source>
        <dbReference type="EMBL" id="OOK67669.1"/>
    </source>
</evidence>
<name>A0A1V3WL16_MYCKA</name>